<evidence type="ECO:0000256" key="1">
    <source>
        <dbReference type="ARBA" id="ARBA00004271"/>
    </source>
</evidence>
<organism evidence="8 9">
    <name type="scientific">Cucurbita moschata</name>
    <name type="common">Winter crookneck squash</name>
    <name type="synonym">Cucurbita pepo var. moschata</name>
    <dbReference type="NCBI Taxonomy" id="3662"/>
    <lineage>
        <taxon>Eukaryota</taxon>
        <taxon>Viridiplantae</taxon>
        <taxon>Streptophyta</taxon>
        <taxon>Embryophyta</taxon>
        <taxon>Tracheophyta</taxon>
        <taxon>Spermatophyta</taxon>
        <taxon>Magnoliopsida</taxon>
        <taxon>eudicotyledons</taxon>
        <taxon>Gunneridae</taxon>
        <taxon>Pentapetalae</taxon>
        <taxon>rosids</taxon>
        <taxon>fabids</taxon>
        <taxon>Cucurbitales</taxon>
        <taxon>Cucurbitaceae</taxon>
        <taxon>Cucurbiteae</taxon>
        <taxon>Cucurbita</taxon>
    </lineage>
</organism>
<keyword evidence="4" id="KW-0732">Signal</keyword>
<evidence type="ECO:0000313" key="8">
    <source>
        <dbReference type="Proteomes" id="UP000504609"/>
    </source>
</evidence>
<feature type="domain" description="Pectinesterase inhibitor" evidence="7">
    <location>
        <begin position="36"/>
        <end position="196"/>
    </location>
</feature>
<dbReference type="PANTHER" id="PTHR31080">
    <property type="entry name" value="PECTINESTERASE INHIBITOR-LIKE"/>
    <property type="match status" value="1"/>
</dbReference>
<dbReference type="FunFam" id="1.20.140.40:FF:000006">
    <property type="entry name" value="Pectinesterase inhibitor 3"/>
    <property type="match status" value="1"/>
</dbReference>
<dbReference type="SMART" id="SM00856">
    <property type="entry name" value="PMEI"/>
    <property type="match status" value="1"/>
</dbReference>
<comment type="subcellular location">
    <subcellularLocation>
        <location evidence="1">Secreted</location>
        <location evidence="1">Extracellular space</location>
        <location evidence="1">Apoplast</location>
    </subcellularLocation>
</comment>
<dbReference type="PANTHER" id="PTHR31080:SF117">
    <property type="entry name" value="PLANT INVERTASE_PECTIN METHYLESTERASE INHIBITOR SUPERFAMILY PROTEIN"/>
    <property type="match status" value="1"/>
</dbReference>
<dbReference type="InterPro" id="IPR006501">
    <property type="entry name" value="Pectinesterase_inhib_dom"/>
</dbReference>
<dbReference type="SUPFAM" id="SSF101148">
    <property type="entry name" value="Plant invertase/pectin methylesterase inhibitor"/>
    <property type="match status" value="1"/>
</dbReference>
<dbReference type="Proteomes" id="UP000504609">
    <property type="component" value="Unplaced"/>
</dbReference>
<dbReference type="Gene3D" id="1.20.140.40">
    <property type="entry name" value="Invertase/pectin methylesterase inhibitor family protein"/>
    <property type="match status" value="1"/>
</dbReference>
<dbReference type="InterPro" id="IPR035513">
    <property type="entry name" value="Invertase/methylesterase_inhib"/>
</dbReference>
<keyword evidence="2" id="KW-0052">Apoplast</keyword>
<evidence type="ECO:0000256" key="4">
    <source>
        <dbReference type="ARBA" id="ARBA00022729"/>
    </source>
</evidence>
<evidence type="ECO:0000256" key="6">
    <source>
        <dbReference type="ARBA" id="ARBA00038471"/>
    </source>
</evidence>
<dbReference type="NCBIfam" id="TIGR01614">
    <property type="entry name" value="PME_inhib"/>
    <property type="match status" value="1"/>
</dbReference>
<reference evidence="9" key="1">
    <citation type="submission" date="2025-08" db="UniProtKB">
        <authorList>
            <consortium name="RefSeq"/>
        </authorList>
    </citation>
    <scope>IDENTIFICATION</scope>
    <source>
        <tissue evidence="9">Young leaves</tissue>
    </source>
</reference>
<comment type="similarity">
    <text evidence="6">Belongs to the PMEI family.</text>
</comment>
<dbReference type="InterPro" id="IPR051955">
    <property type="entry name" value="PME_Inhibitor"/>
</dbReference>
<dbReference type="GeneID" id="111459728"/>
<dbReference type="GO" id="GO:0004857">
    <property type="term" value="F:enzyme inhibitor activity"/>
    <property type="evidence" value="ECO:0007669"/>
    <property type="project" value="InterPro"/>
</dbReference>
<keyword evidence="5" id="KW-1015">Disulfide bond</keyword>
<gene>
    <name evidence="9" type="primary">LOC111459728</name>
</gene>
<accession>A0A6J1H224</accession>
<keyword evidence="8" id="KW-1185">Reference proteome</keyword>
<dbReference type="AlphaFoldDB" id="A0A6J1H224"/>
<protein>
    <submittedName>
        <fullName evidence="9">21 kDa protein-like</fullName>
    </submittedName>
</protein>
<evidence type="ECO:0000256" key="5">
    <source>
        <dbReference type="ARBA" id="ARBA00023157"/>
    </source>
</evidence>
<dbReference type="CDD" id="cd15798">
    <property type="entry name" value="PMEI-like_3"/>
    <property type="match status" value="1"/>
</dbReference>
<sequence>MESGYSKQIFIFFVLLAAIDPNKNSTTATTDLIPKATTQFIKASCTATTYPKLCFTSLSAHANKIQTNPELLTKTAIDVALLSTETTSSTVANLLKSKGQLSRREVGAVTDCVEELRDSMDRLKRSVSEMKKLKGGDGFDFEMTMSNIQTWISAALTDEDACMEGFGGRSMDGYVKAFVKQHIEMIAHLTSNALALVNKFADLHG</sequence>
<dbReference type="KEGG" id="cmos:111459728"/>
<dbReference type="GO" id="GO:0048046">
    <property type="term" value="C:apoplast"/>
    <property type="evidence" value="ECO:0007669"/>
    <property type="project" value="UniProtKB-SubCell"/>
</dbReference>
<dbReference type="Pfam" id="PF04043">
    <property type="entry name" value="PMEI"/>
    <property type="match status" value="1"/>
</dbReference>
<evidence type="ECO:0000313" key="9">
    <source>
        <dbReference type="RefSeq" id="XP_022958522.1"/>
    </source>
</evidence>
<evidence type="ECO:0000256" key="3">
    <source>
        <dbReference type="ARBA" id="ARBA00022525"/>
    </source>
</evidence>
<keyword evidence="3" id="KW-0964">Secreted</keyword>
<evidence type="ECO:0000256" key="2">
    <source>
        <dbReference type="ARBA" id="ARBA00022523"/>
    </source>
</evidence>
<proteinExistence type="inferred from homology"/>
<dbReference type="RefSeq" id="XP_022958522.1">
    <property type="nucleotide sequence ID" value="XM_023102754.1"/>
</dbReference>
<name>A0A6J1H224_CUCMO</name>
<evidence type="ECO:0000259" key="7">
    <source>
        <dbReference type="SMART" id="SM00856"/>
    </source>
</evidence>